<evidence type="ECO:0000256" key="13">
    <source>
        <dbReference type="HAMAP-Rule" id="MF_00281"/>
    </source>
</evidence>
<dbReference type="CDD" id="cd00496">
    <property type="entry name" value="PheRS_alpha_core"/>
    <property type="match status" value="1"/>
</dbReference>
<dbReference type="SUPFAM" id="SSF46589">
    <property type="entry name" value="tRNA-binding arm"/>
    <property type="match status" value="1"/>
</dbReference>
<keyword evidence="9 13" id="KW-0460">Magnesium</keyword>
<evidence type="ECO:0000313" key="16">
    <source>
        <dbReference type="Proteomes" id="UP000886852"/>
    </source>
</evidence>
<dbReference type="InterPro" id="IPR006195">
    <property type="entry name" value="aa-tRNA-synth_II"/>
</dbReference>
<dbReference type="FunFam" id="3.30.930.10:FF:000003">
    <property type="entry name" value="Phenylalanine--tRNA ligase alpha subunit"/>
    <property type="match status" value="1"/>
</dbReference>
<dbReference type="InterPro" id="IPR010978">
    <property type="entry name" value="tRNA-bd_arm"/>
</dbReference>
<keyword evidence="4 13" id="KW-0963">Cytoplasm</keyword>
<sequence length="337" mass="37998">MDKIAEIRQRCMQALAECEKVSLLQELKVRFLGKVGEVTSLLKSIKDLPQEERPSFGAKVNQLRNLLEDAFAQRQQTLSETEIKNKLQKEKVDVSLTAVSPWGALHPVTLIENKISSLLVSMGFEVIAGPEIETDYYNFQALNIPQDHPARDMQDTFYITDSILLRTQTSAMQARLMEKKQPPIKMICPGKVFRSDSDSSHSPVFHQIEGLVVDENITLCDLKGTLEYLAKNLFGKETKVRFRPSYFPFTEPSVEVDLTCSNCGGKGCSLCKGTGWIEVLGAGMVNPAVLENCGIDSEKYTGYAFGWGMDRIAMIKYGIPDIRLFYENDQRFLKQFE</sequence>
<organism evidence="15 16">
    <name type="scientific">Candidatus Fimimonas merdipullorum</name>
    <dbReference type="NCBI Taxonomy" id="2840822"/>
    <lineage>
        <taxon>Bacteria</taxon>
        <taxon>Pseudomonadati</taxon>
        <taxon>Myxococcota</taxon>
        <taxon>Myxococcia</taxon>
        <taxon>Myxococcales</taxon>
        <taxon>Cystobacterineae</taxon>
        <taxon>Myxococcaceae</taxon>
        <taxon>Myxococcaceae incertae sedis</taxon>
        <taxon>Candidatus Fimimonas</taxon>
    </lineage>
</organism>
<dbReference type="GO" id="GO:0006432">
    <property type="term" value="P:phenylalanyl-tRNA aminoacylation"/>
    <property type="evidence" value="ECO:0007669"/>
    <property type="project" value="UniProtKB-UniRule"/>
</dbReference>
<proteinExistence type="inferred from homology"/>
<evidence type="ECO:0000256" key="10">
    <source>
        <dbReference type="ARBA" id="ARBA00022917"/>
    </source>
</evidence>
<dbReference type="GO" id="GO:0005737">
    <property type="term" value="C:cytoplasm"/>
    <property type="evidence" value="ECO:0007669"/>
    <property type="project" value="UniProtKB-SubCell"/>
</dbReference>
<comment type="subcellular location">
    <subcellularLocation>
        <location evidence="1 13">Cytoplasm</location>
    </subcellularLocation>
</comment>
<dbReference type="AlphaFoldDB" id="A0A9D1SNZ0"/>
<dbReference type="PANTHER" id="PTHR11538">
    <property type="entry name" value="PHENYLALANYL-TRNA SYNTHETASE"/>
    <property type="match status" value="1"/>
</dbReference>
<evidence type="ECO:0000256" key="11">
    <source>
        <dbReference type="ARBA" id="ARBA00023146"/>
    </source>
</evidence>
<keyword evidence="10 13" id="KW-0648">Protein biosynthesis</keyword>
<dbReference type="Pfam" id="PF01409">
    <property type="entry name" value="tRNA-synt_2d"/>
    <property type="match status" value="1"/>
</dbReference>
<evidence type="ECO:0000256" key="1">
    <source>
        <dbReference type="ARBA" id="ARBA00004496"/>
    </source>
</evidence>
<comment type="cofactor">
    <cofactor evidence="13">
        <name>Mg(2+)</name>
        <dbReference type="ChEBI" id="CHEBI:18420"/>
    </cofactor>
    <text evidence="13">Binds 2 magnesium ions per tetramer.</text>
</comment>
<reference evidence="15" key="1">
    <citation type="submission" date="2020-10" db="EMBL/GenBank/DDBJ databases">
        <authorList>
            <person name="Gilroy R."/>
        </authorList>
    </citation>
    <scope>NUCLEOTIDE SEQUENCE</scope>
    <source>
        <strain evidence="15">ChiHjej12B11-7776</strain>
    </source>
</reference>
<evidence type="ECO:0000256" key="3">
    <source>
        <dbReference type="ARBA" id="ARBA00011209"/>
    </source>
</evidence>
<keyword evidence="8 13" id="KW-0067">ATP-binding</keyword>
<keyword evidence="7 13" id="KW-0547">Nucleotide-binding</keyword>
<dbReference type="GO" id="GO:0000287">
    <property type="term" value="F:magnesium ion binding"/>
    <property type="evidence" value="ECO:0007669"/>
    <property type="project" value="UniProtKB-UniRule"/>
</dbReference>
<evidence type="ECO:0000256" key="6">
    <source>
        <dbReference type="ARBA" id="ARBA00022723"/>
    </source>
</evidence>
<dbReference type="PANTHER" id="PTHR11538:SF41">
    <property type="entry name" value="PHENYLALANINE--TRNA LIGASE, MITOCHONDRIAL"/>
    <property type="match status" value="1"/>
</dbReference>
<dbReference type="HAMAP" id="MF_00281">
    <property type="entry name" value="Phe_tRNA_synth_alpha1"/>
    <property type="match status" value="1"/>
</dbReference>
<protein>
    <recommendedName>
        <fullName evidence="13">Phenylalanine--tRNA ligase alpha subunit</fullName>
        <ecNumber evidence="13">6.1.1.20</ecNumber>
    </recommendedName>
    <alternativeName>
        <fullName evidence="13">Phenylalanyl-tRNA synthetase alpha subunit</fullName>
        <shortName evidence="13">PheRS</shortName>
    </alternativeName>
</protein>
<comment type="caution">
    <text evidence="15">The sequence shown here is derived from an EMBL/GenBank/DDBJ whole genome shotgun (WGS) entry which is preliminary data.</text>
</comment>
<evidence type="ECO:0000256" key="4">
    <source>
        <dbReference type="ARBA" id="ARBA00022490"/>
    </source>
</evidence>
<dbReference type="EMBL" id="DVOC01000007">
    <property type="protein sequence ID" value="HIU90428.1"/>
    <property type="molecule type" value="Genomic_DNA"/>
</dbReference>
<comment type="subunit">
    <text evidence="3 13">Tetramer of two alpha and two beta subunits.</text>
</comment>
<evidence type="ECO:0000313" key="15">
    <source>
        <dbReference type="EMBL" id="HIU90428.1"/>
    </source>
</evidence>
<dbReference type="SUPFAM" id="SSF55681">
    <property type="entry name" value="Class II aaRS and biotin synthetases"/>
    <property type="match status" value="1"/>
</dbReference>
<dbReference type="InterPro" id="IPR004188">
    <property type="entry name" value="Phe-tRNA_ligase_II_N"/>
</dbReference>
<dbReference type="Gene3D" id="3.30.930.10">
    <property type="entry name" value="Bira Bifunctional Protein, Domain 2"/>
    <property type="match status" value="1"/>
</dbReference>
<reference evidence="15" key="2">
    <citation type="journal article" date="2021" name="PeerJ">
        <title>Extensive microbial diversity within the chicken gut microbiome revealed by metagenomics and culture.</title>
        <authorList>
            <person name="Gilroy R."/>
            <person name="Ravi A."/>
            <person name="Getino M."/>
            <person name="Pursley I."/>
            <person name="Horton D.L."/>
            <person name="Alikhan N.F."/>
            <person name="Baker D."/>
            <person name="Gharbi K."/>
            <person name="Hall N."/>
            <person name="Watson M."/>
            <person name="Adriaenssens E.M."/>
            <person name="Foster-Nyarko E."/>
            <person name="Jarju S."/>
            <person name="Secka A."/>
            <person name="Antonio M."/>
            <person name="Oren A."/>
            <person name="Chaudhuri R.R."/>
            <person name="La Ragione R."/>
            <person name="Hildebrand F."/>
            <person name="Pallen M.J."/>
        </authorList>
    </citation>
    <scope>NUCLEOTIDE SEQUENCE</scope>
    <source>
        <strain evidence="15">ChiHjej12B11-7776</strain>
    </source>
</reference>
<comment type="similarity">
    <text evidence="2 13">Belongs to the class-II aminoacyl-tRNA synthetase family. Phe-tRNA synthetase alpha subunit type 1 subfamily.</text>
</comment>
<dbReference type="Pfam" id="PF02912">
    <property type="entry name" value="Phe_tRNA-synt_N"/>
    <property type="match status" value="1"/>
</dbReference>
<dbReference type="PROSITE" id="PS50862">
    <property type="entry name" value="AA_TRNA_LIGASE_II"/>
    <property type="match status" value="1"/>
</dbReference>
<evidence type="ECO:0000256" key="8">
    <source>
        <dbReference type="ARBA" id="ARBA00022840"/>
    </source>
</evidence>
<feature type="domain" description="Aminoacyl-transfer RNA synthetases class-II family profile" evidence="14">
    <location>
        <begin position="111"/>
        <end position="335"/>
    </location>
</feature>
<dbReference type="InterPro" id="IPR045864">
    <property type="entry name" value="aa-tRNA-synth_II/BPL/LPL"/>
</dbReference>
<evidence type="ECO:0000256" key="5">
    <source>
        <dbReference type="ARBA" id="ARBA00022598"/>
    </source>
</evidence>
<dbReference type="InterPro" id="IPR022911">
    <property type="entry name" value="Phe_tRNA_ligase_alpha1_bac"/>
</dbReference>
<accession>A0A9D1SNZ0</accession>
<dbReference type="Proteomes" id="UP000886852">
    <property type="component" value="Unassembled WGS sequence"/>
</dbReference>
<dbReference type="GO" id="GO:0004826">
    <property type="term" value="F:phenylalanine-tRNA ligase activity"/>
    <property type="evidence" value="ECO:0007669"/>
    <property type="project" value="UniProtKB-UniRule"/>
</dbReference>
<comment type="catalytic activity">
    <reaction evidence="12 13">
        <text>tRNA(Phe) + L-phenylalanine + ATP = L-phenylalanyl-tRNA(Phe) + AMP + diphosphate + H(+)</text>
        <dbReference type="Rhea" id="RHEA:19413"/>
        <dbReference type="Rhea" id="RHEA-COMP:9668"/>
        <dbReference type="Rhea" id="RHEA-COMP:9699"/>
        <dbReference type="ChEBI" id="CHEBI:15378"/>
        <dbReference type="ChEBI" id="CHEBI:30616"/>
        <dbReference type="ChEBI" id="CHEBI:33019"/>
        <dbReference type="ChEBI" id="CHEBI:58095"/>
        <dbReference type="ChEBI" id="CHEBI:78442"/>
        <dbReference type="ChEBI" id="CHEBI:78531"/>
        <dbReference type="ChEBI" id="CHEBI:456215"/>
        <dbReference type="EC" id="6.1.1.20"/>
    </reaction>
</comment>
<evidence type="ECO:0000256" key="9">
    <source>
        <dbReference type="ARBA" id="ARBA00022842"/>
    </source>
</evidence>
<feature type="binding site" evidence="13">
    <location>
        <position position="251"/>
    </location>
    <ligand>
        <name>Mg(2+)</name>
        <dbReference type="ChEBI" id="CHEBI:18420"/>
        <note>shared with beta subunit</note>
    </ligand>
</feature>
<keyword evidence="6 13" id="KW-0479">Metal-binding</keyword>
<keyword evidence="5 13" id="KW-0436">Ligase</keyword>
<evidence type="ECO:0000256" key="12">
    <source>
        <dbReference type="ARBA" id="ARBA00049255"/>
    </source>
</evidence>
<evidence type="ECO:0000256" key="7">
    <source>
        <dbReference type="ARBA" id="ARBA00022741"/>
    </source>
</evidence>
<dbReference type="GO" id="GO:0005524">
    <property type="term" value="F:ATP binding"/>
    <property type="evidence" value="ECO:0007669"/>
    <property type="project" value="UniProtKB-UniRule"/>
</dbReference>
<dbReference type="EC" id="6.1.1.20" evidence="13"/>
<dbReference type="GO" id="GO:0000049">
    <property type="term" value="F:tRNA binding"/>
    <property type="evidence" value="ECO:0007669"/>
    <property type="project" value="InterPro"/>
</dbReference>
<dbReference type="InterPro" id="IPR004529">
    <property type="entry name" value="Phe-tRNA-synth_IIc_asu"/>
</dbReference>
<name>A0A9D1SNZ0_9BACT</name>
<keyword evidence="11 13" id="KW-0030">Aminoacyl-tRNA synthetase</keyword>
<dbReference type="NCBIfam" id="TIGR00468">
    <property type="entry name" value="pheS"/>
    <property type="match status" value="1"/>
</dbReference>
<evidence type="ECO:0000256" key="2">
    <source>
        <dbReference type="ARBA" id="ARBA00010207"/>
    </source>
</evidence>
<evidence type="ECO:0000259" key="14">
    <source>
        <dbReference type="PROSITE" id="PS50862"/>
    </source>
</evidence>
<dbReference type="InterPro" id="IPR002319">
    <property type="entry name" value="Phenylalanyl-tRNA_Synthase"/>
</dbReference>
<gene>
    <name evidence="13 15" type="primary">pheS</name>
    <name evidence="15" type="ORF">IAC72_00230</name>
</gene>